<accession>A0A078A943</accession>
<sequence>MQRDLLLRRVSREGITKEERKQINDNKINPPDEQKKILIEKDIELMKLEDEFKNIQQDQLANILNMYSKDNDHRIQKKRQKMLQLVKKLKEEKKDKKEQIDLLDSKMRLYYLIREYAKETQGVEQLDNYTEEVFDLGFFDQLRAKQRQKNENIRDKFLRRKLLVKHFPGDGDLAEANSDDSNFMDEELEEKIKFGLGFKGSLDNRIPEGINQLPLIKVLYQKQKNLEQELEEQEIKQQLTKGKRTSTMKLRFKEQPNKSTKVIDSKLKCKYCQDKDKGIKNLKGKCICDKKQKDYDKVQLNEAMRKKIFGLDDLKRMNTKTLEYLDSELKTQQVQKQNYELALKKRKILNTKKPPLIKQLSKISDAQTDFTNTLQPKKQNPIKNALKISPRKIDSKTSARASQQLSNQKQKQILPEIKKERLELRKRQANEIQTQTNDSLFINGPNNNLAGLKGIPKMSKDVINEIKRQVKEELKFELQQQEIVEDESDQFSQYKSSPVKLIRRNSVRLSPLRLEKPIIQTPVPVSSEYRKPPLPMPQNHLRAHSQNQLELKSNLLRIKPLESELSASVRPFSQENQNQQHKSSFAGSTQANTNKILNYEGNSSKIPLSRAHFKTVIEPIPDEGELKLDDKNEENKSRNIDQYVKQVTVSIFNEKTEENDKIKDYMNRGYLKDEEKIFELKLPDSPTKIQSSSNSPDDENRKHRQSEFSYEGNSVFKKSMQYWHQTVKPTKLPKVSARKHLELELLEQKNLGTVVLRVQRFHLSDLV</sequence>
<gene>
    <name evidence="3" type="primary">Contig582.g645</name>
    <name evidence="3" type="ORF">STYLEM_7779</name>
</gene>
<feature type="coiled-coil region" evidence="1">
    <location>
        <begin position="38"/>
        <end position="106"/>
    </location>
</feature>
<feature type="compositionally biased region" description="Polar residues" evidence="2">
    <location>
        <begin position="398"/>
        <end position="411"/>
    </location>
</feature>
<evidence type="ECO:0000256" key="2">
    <source>
        <dbReference type="SAM" id="MobiDB-lite"/>
    </source>
</evidence>
<organism evidence="3 4">
    <name type="scientific">Stylonychia lemnae</name>
    <name type="common">Ciliate</name>
    <dbReference type="NCBI Taxonomy" id="5949"/>
    <lineage>
        <taxon>Eukaryota</taxon>
        <taxon>Sar</taxon>
        <taxon>Alveolata</taxon>
        <taxon>Ciliophora</taxon>
        <taxon>Intramacronucleata</taxon>
        <taxon>Spirotrichea</taxon>
        <taxon>Stichotrichia</taxon>
        <taxon>Sporadotrichida</taxon>
        <taxon>Oxytrichidae</taxon>
        <taxon>Stylonychinae</taxon>
        <taxon>Stylonychia</taxon>
    </lineage>
</organism>
<dbReference type="AlphaFoldDB" id="A0A078A943"/>
<feature type="region of interest" description="Disordered" evidence="2">
    <location>
        <begin position="682"/>
        <end position="709"/>
    </location>
</feature>
<feature type="compositionally biased region" description="Polar residues" evidence="2">
    <location>
        <begin position="373"/>
        <end position="382"/>
    </location>
</feature>
<proteinExistence type="predicted"/>
<dbReference type="Proteomes" id="UP000039865">
    <property type="component" value="Unassembled WGS sequence"/>
</dbReference>
<evidence type="ECO:0000313" key="4">
    <source>
        <dbReference type="Proteomes" id="UP000039865"/>
    </source>
</evidence>
<evidence type="ECO:0000256" key="1">
    <source>
        <dbReference type="SAM" id="Coils"/>
    </source>
</evidence>
<dbReference type="EMBL" id="CCKQ01007435">
    <property type="protein sequence ID" value="CDW78795.1"/>
    <property type="molecule type" value="Genomic_DNA"/>
</dbReference>
<protein>
    <submittedName>
        <fullName evidence="3">Uncharacterized protein</fullName>
    </submittedName>
</protein>
<reference evidence="3 4" key="1">
    <citation type="submission" date="2014-06" db="EMBL/GenBank/DDBJ databases">
        <authorList>
            <person name="Swart Estienne"/>
        </authorList>
    </citation>
    <scope>NUCLEOTIDE SEQUENCE [LARGE SCALE GENOMIC DNA]</scope>
    <source>
        <strain evidence="3 4">130c</strain>
    </source>
</reference>
<keyword evidence="1" id="KW-0175">Coiled coil</keyword>
<keyword evidence="4" id="KW-1185">Reference proteome</keyword>
<dbReference type="InParanoid" id="A0A078A943"/>
<feature type="region of interest" description="Disordered" evidence="2">
    <location>
        <begin position="373"/>
        <end position="412"/>
    </location>
</feature>
<feature type="coiled-coil region" evidence="1">
    <location>
        <begin position="216"/>
        <end position="243"/>
    </location>
</feature>
<name>A0A078A943_STYLE</name>
<evidence type="ECO:0000313" key="3">
    <source>
        <dbReference type="EMBL" id="CDW78795.1"/>
    </source>
</evidence>